<dbReference type="EMBL" id="JABMIG020000356">
    <property type="protein sequence ID" value="KAL3780262.1"/>
    <property type="molecule type" value="Genomic_DNA"/>
</dbReference>
<evidence type="ECO:0000313" key="3">
    <source>
        <dbReference type="Proteomes" id="UP001516023"/>
    </source>
</evidence>
<protein>
    <submittedName>
        <fullName evidence="2">Uncharacterized protein</fullName>
    </submittedName>
</protein>
<evidence type="ECO:0000256" key="1">
    <source>
        <dbReference type="SAM" id="MobiDB-lite"/>
    </source>
</evidence>
<proteinExistence type="predicted"/>
<organism evidence="2 3">
    <name type="scientific">Cyclotella cryptica</name>
    <dbReference type="NCBI Taxonomy" id="29204"/>
    <lineage>
        <taxon>Eukaryota</taxon>
        <taxon>Sar</taxon>
        <taxon>Stramenopiles</taxon>
        <taxon>Ochrophyta</taxon>
        <taxon>Bacillariophyta</taxon>
        <taxon>Coscinodiscophyceae</taxon>
        <taxon>Thalassiosirophycidae</taxon>
        <taxon>Stephanodiscales</taxon>
        <taxon>Stephanodiscaceae</taxon>
        <taxon>Cyclotella</taxon>
    </lineage>
</organism>
<evidence type="ECO:0000313" key="2">
    <source>
        <dbReference type="EMBL" id="KAL3780262.1"/>
    </source>
</evidence>
<feature type="compositionally biased region" description="Low complexity" evidence="1">
    <location>
        <begin position="76"/>
        <end position="100"/>
    </location>
</feature>
<keyword evidence="3" id="KW-1185">Reference proteome</keyword>
<gene>
    <name evidence="2" type="ORF">HJC23_007044</name>
</gene>
<feature type="compositionally biased region" description="Basic and acidic residues" evidence="1">
    <location>
        <begin position="65"/>
        <end position="75"/>
    </location>
</feature>
<dbReference type="AlphaFoldDB" id="A0ABD3NXT6"/>
<feature type="region of interest" description="Disordered" evidence="1">
    <location>
        <begin position="1"/>
        <end position="100"/>
    </location>
</feature>
<comment type="caution">
    <text evidence="2">The sequence shown here is derived from an EMBL/GenBank/DDBJ whole genome shotgun (WGS) entry which is preliminary data.</text>
</comment>
<accession>A0ABD3NXT6</accession>
<name>A0ABD3NXT6_9STRA</name>
<sequence>MNQLQKRRRDHENDSFSNIPPLAGNRFSGRSNSSRGRAHGGNTASRVRRPRGGGNQSRQDRKRPARDDGSRKLASDAETTSLSSSSAAASTSSSSPNWTSLLHWPDPTSHYVLVSEEHRLLPAFIQWGRTKRA</sequence>
<reference evidence="2 3" key="1">
    <citation type="journal article" date="2020" name="G3 (Bethesda)">
        <title>Improved Reference Genome for Cyclotella cryptica CCMP332, a Model for Cell Wall Morphogenesis, Salinity Adaptation, and Lipid Production in Diatoms (Bacillariophyta).</title>
        <authorList>
            <person name="Roberts W.R."/>
            <person name="Downey K.M."/>
            <person name="Ruck E.C."/>
            <person name="Traller J.C."/>
            <person name="Alverson A.J."/>
        </authorList>
    </citation>
    <scope>NUCLEOTIDE SEQUENCE [LARGE SCALE GENOMIC DNA]</scope>
    <source>
        <strain evidence="2 3">CCMP332</strain>
    </source>
</reference>
<dbReference type="Proteomes" id="UP001516023">
    <property type="component" value="Unassembled WGS sequence"/>
</dbReference>
<feature type="compositionally biased region" description="Low complexity" evidence="1">
    <location>
        <begin position="24"/>
        <end position="35"/>
    </location>
</feature>